<keyword evidence="3" id="KW-1185">Reference proteome</keyword>
<organism evidence="2 3">
    <name type="scientific">Genlisea aurea</name>
    <dbReference type="NCBI Taxonomy" id="192259"/>
    <lineage>
        <taxon>Eukaryota</taxon>
        <taxon>Viridiplantae</taxon>
        <taxon>Streptophyta</taxon>
        <taxon>Embryophyta</taxon>
        <taxon>Tracheophyta</taxon>
        <taxon>Spermatophyta</taxon>
        <taxon>Magnoliopsida</taxon>
        <taxon>eudicotyledons</taxon>
        <taxon>Gunneridae</taxon>
        <taxon>Pentapetalae</taxon>
        <taxon>asterids</taxon>
        <taxon>lamiids</taxon>
        <taxon>Lamiales</taxon>
        <taxon>Lentibulariaceae</taxon>
        <taxon>Genlisea</taxon>
    </lineage>
</organism>
<feature type="domain" description="DUF6699" evidence="1">
    <location>
        <begin position="74"/>
        <end position="224"/>
    </location>
</feature>
<dbReference type="InterPro" id="IPR046522">
    <property type="entry name" value="DUF6699"/>
</dbReference>
<sequence>FIDIFFFSRFLQTVTQVSCSNATTSPAELNHEERRMKVKIAKDQVRKRRNRRMQARMCETPIRPITPCTLLDSIRWSISEPTSTACVYTETSTVHEASDDATESSFVNSSRPLTESEKTEVAFGGHFLTILFPVDRFSETGPRSRTFISHEGGGGGGFTRLRILDHVHSFYQEDMSPEEIEMGIQTDSRHADRLRAAYETAGPATRFRRVDFVGSRKCFEMLKRVPGDNECNVYELLIR</sequence>
<feature type="non-terminal residue" evidence="2">
    <location>
        <position position="1"/>
    </location>
</feature>
<dbReference type="Pfam" id="PF20415">
    <property type="entry name" value="DUF6699"/>
    <property type="match status" value="1"/>
</dbReference>
<dbReference type="PANTHER" id="PTHR47576">
    <property type="entry name" value="BRCT DOMAIN DNA REPAIR PROTEIN-RELATED"/>
    <property type="match status" value="1"/>
</dbReference>
<dbReference type="EMBL" id="AUSU01001016">
    <property type="protein sequence ID" value="EPS72009.1"/>
    <property type="molecule type" value="Genomic_DNA"/>
</dbReference>
<gene>
    <name evidence="2" type="ORF">M569_02749</name>
</gene>
<evidence type="ECO:0000259" key="1">
    <source>
        <dbReference type="Pfam" id="PF20415"/>
    </source>
</evidence>
<evidence type="ECO:0000313" key="2">
    <source>
        <dbReference type="EMBL" id="EPS72009.1"/>
    </source>
</evidence>
<protein>
    <recommendedName>
        <fullName evidence="1">DUF6699 domain-containing protein</fullName>
    </recommendedName>
</protein>
<evidence type="ECO:0000313" key="3">
    <source>
        <dbReference type="Proteomes" id="UP000015453"/>
    </source>
</evidence>
<dbReference type="PANTHER" id="PTHR47576:SF2">
    <property type="entry name" value="BRCT DOMAIN DNA REPAIR PROTEIN-RELATED"/>
    <property type="match status" value="1"/>
</dbReference>
<dbReference type="AlphaFoldDB" id="S8CX74"/>
<feature type="non-terminal residue" evidence="2">
    <location>
        <position position="239"/>
    </location>
</feature>
<accession>S8CX74</accession>
<dbReference type="Proteomes" id="UP000015453">
    <property type="component" value="Unassembled WGS sequence"/>
</dbReference>
<name>S8CX74_9LAMI</name>
<dbReference type="OrthoDB" id="251770at2759"/>
<comment type="caution">
    <text evidence="2">The sequence shown here is derived from an EMBL/GenBank/DDBJ whole genome shotgun (WGS) entry which is preliminary data.</text>
</comment>
<proteinExistence type="predicted"/>
<reference evidence="2 3" key="1">
    <citation type="journal article" date="2013" name="BMC Genomics">
        <title>The miniature genome of a carnivorous plant Genlisea aurea contains a low number of genes and short non-coding sequences.</title>
        <authorList>
            <person name="Leushkin E.V."/>
            <person name="Sutormin R.A."/>
            <person name="Nabieva E.R."/>
            <person name="Penin A.A."/>
            <person name="Kondrashov A.S."/>
            <person name="Logacheva M.D."/>
        </authorList>
    </citation>
    <scope>NUCLEOTIDE SEQUENCE [LARGE SCALE GENOMIC DNA]</scope>
</reference>